<feature type="transmembrane region" description="Helical" evidence="2">
    <location>
        <begin position="272"/>
        <end position="296"/>
    </location>
</feature>
<evidence type="ECO:0000313" key="4">
    <source>
        <dbReference type="EMBL" id="EIN03746.1"/>
    </source>
</evidence>
<reference evidence="5" key="1">
    <citation type="journal article" date="2012" name="Science">
        <title>The Paleozoic origin of enzymatic lignin decomposition reconstructed from 31 fungal genomes.</title>
        <authorList>
            <person name="Floudas D."/>
            <person name="Binder M."/>
            <person name="Riley R."/>
            <person name="Barry K."/>
            <person name="Blanchette R.A."/>
            <person name="Henrissat B."/>
            <person name="Martinez A.T."/>
            <person name="Otillar R."/>
            <person name="Spatafora J.W."/>
            <person name="Yadav J.S."/>
            <person name="Aerts A."/>
            <person name="Benoit I."/>
            <person name="Boyd A."/>
            <person name="Carlson A."/>
            <person name="Copeland A."/>
            <person name="Coutinho P.M."/>
            <person name="de Vries R.P."/>
            <person name="Ferreira P."/>
            <person name="Findley K."/>
            <person name="Foster B."/>
            <person name="Gaskell J."/>
            <person name="Glotzer D."/>
            <person name="Gorecki P."/>
            <person name="Heitman J."/>
            <person name="Hesse C."/>
            <person name="Hori C."/>
            <person name="Igarashi K."/>
            <person name="Jurgens J.A."/>
            <person name="Kallen N."/>
            <person name="Kersten P."/>
            <person name="Kohler A."/>
            <person name="Kuees U."/>
            <person name="Kumar T.K.A."/>
            <person name="Kuo A."/>
            <person name="LaButti K."/>
            <person name="Larrondo L.F."/>
            <person name="Lindquist E."/>
            <person name="Ling A."/>
            <person name="Lombard V."/>
            <person name="Lucas S."/>
            <person name="Lundell T."/>
            <person name="Martin R."/>
            <person name="McLaughlin D.J."/>
            <person name="Morgenstern I."/>
            <person name="Morin E."/>
            <person name="Murat C."/>
            <person name="Nagy L.G."/>
            <person name="Nolan M."/>
            <person name="Ohm R.A."/>
            <person name="Patyshakuliyeva A."/>
            <person name="Rokas A."/>
            <person name="Ruiz-Duenas F.J."/>
            <person name="Sabat G."/>
            <person name="Salamov A."/>
            <person name="Samejima M."/>
            <person name="Schmutz J."/>
            <person name="Slot J.C."/>
            <person name="St John F."/>
            <person name="Stenlid J."/>
            <person name="Sun H."/>
            <person name="Sun S."/>
            <person name="Syed K."/>
            <person name="Tsang A."/>
            <person name="Wiebenga A."/>
            <person name="Young D."/>
            <person name="Pisabarro A."/>
            <person name="Eastwood D.C."/>
            <person name="Martin F."/>
            <person name="Cullen D."/>
            <person name="Grigoriev I.V."/>
            <person name="Hibbett D.S."/>
        </authorList>
    </citation>
    <scope>NUCLEOTIDE SEQUENCE [LARGE SCALE GENOMIC DNA]</scope>
    <source>
        <strain evidence="5">HHB-11173 SS5</strain>
    </source>
</reference>
<accession>R7S3F2</accession>
<proteinExistence type="predicted"/>
<keyword evidence="2" id="KW-1133">Transmembrane helix</keyword>
<sequence>MSSRRTSIELCTVEEGRRVKGSYVKRDLAEDPRPSTSSSREEQGIDSHAQTAKVTDDQLEEKVLEDELKPQDIFATATSAATAVTGWDYVYGRLEKYDREMIKGYSEDIDNLLIFAGLFSAVLTAFLVEVYTQLQPDDTQLSIQLLYNISLQLQHISMNQAAPVSSNGPLTMPFYPGPRVVAINALWFLSLVLALASALLGIFVKQWLREYISWTSVSPIQHAIQLRKFRFDAFQRWKVPGIVTLVPGLLQLAVVLFFGGLVTLLWPINTVVSAACCAAAGTTIISAVLVVLMPLFPSPTIAMIAPNDREPFVIHWKRSMTHKYA</sequence>
<feature type="region of interest" description="Disordered" evidence="1">
    <location>
        <begin position="22"/>
        <end position="52"/>
    </location>
</feature>
<evidence type="ECO:0000313" key="5">
    <source>
        <dbReference type="Proteomes" id="UP000054196"/>
    </source>
</evidence>
<feature type="domain" description="DUF6535" evidence="3">
    <location>
        <begin position="87"/>
        <end position="267"/>
    </location>
</feature>
<dbReference type="AlphaFoldDB" id="R7S3F2"/>
<evidence type="ECO:0000259" key="3">
    <source>
        <dbReference type="Pfam" id="PF20153"/>
    </source>
</evidence>
<dbReference type="GeneID" id="18880269"/>
<keyword evidence="5" id="KW-1185">Reference proteome</keyword>
<dbReference type="EMBL" id="JH687559">
    <property type="protein sequence ID" value="EIN03746.1"/>
    <property type="molecule type" value="Genomic_DNA"/>
</dbReference>
<feature type="compositionally biased region" description="Basic and acidic residues" evidence="1">
    <location>
        <begin position="22"/>
        <end position="45"/>
    </location>
</feature>
<evidence type="ECO:0000256" key="1">
    <source>
        <dbReference type="SAM" id="MobiDB-lite"/>
    </source>
</evidence>
<evidence type="ECO:0000256" key="2">
    <source>
        <dbReference type="SAM" id="Phobius"/>
    </source>
</evidence>
<dbReference type="RefSeq" id="XP_007389031.1">
    <property type="nucleotide sequence ID" value="XM_007388969.1"/>
</dbReference>
<dbReference type="KEGG" id="psq:PUNSTDRAFT_139272"/>
<dbReference type="InterPro" id="IPR045338">
    <property type="entry name" value="DUF6535"/>
</dbReference>
<keyword evidence="2" id="KW-0812">Transmembrane</keyword>
<feature type="transmembrane region" description="Helical" evidence="2">
    <location>
        <begin position="181"/>
        <end position="204"/>
    </location>
</feature>
<feature type="transmembrane region" description="Helical" evidence="2">
    <location>
        <begin position="237"/>
        <end position="266"/>
    </location>
</feature>
<feature type="transmembrane region" description="Helical" evidence="2">
    <location>
        <begin position="112"/>
        <end position="132"/>
    </location>
</feature>
<dbReference type="OMA" id="IAPNDRE"/>
<dbReference type="Proteomes" id="UP000054196">
    <property type="component" value="Unassembled WGS sequence"/>
</dbReference>
<gene>
    <name evidence="4" type="ORF">PUNSTDRAFT_139272</name>
</gene>
<protein>
    <recommendedName>
        <fullName evidence="3">DUF6535 domain-containing protein</fullName>
    </recommendedName>
</protein>
<name>R7S3F2_PUNST</name>
<keyword evidence="2" id="KW-0472">Membrane</keyword>
<dbReference type="Pfam" id="PF20153">
    <property type="entry name" value="DUF6535"/>
    <property type="match status" value="1"/>
</dbReference>
<dbReference type="HOGENOM" id="CLU_855657_0_0_1"/>
<organism evidence="4 5">
    <name type="scientific">Punctularia strigosozonata (strain HHB-11173)</name>
    <name type="common">White-rot fungus</name>
    <dbReference type="NCBI Taxonomy" id="741275"/>
    <lineage>
        <taxon>Eukaryota</taxon>
        <taxon>Fungi</taxon>
        <taxon>Dikarya</taxon>
        <taxon>Basidiomycota</taxon>
        <taxon>Agaricomycotina</taxon>
        <taxon>Agaricomycetes</taxon>
        <taxon>Corticiales</taxon>
        <taxon>Punctulariaceae</taxon>
        <taxon>Punctularia</taxon>
    </lineage>
</organism>